<evidence type="ECO:0000256" key="4">
    <source>
        <dbReference type="ARBA" id="ARBA00022679"/>
    </source>
</evidence>
<evidence type="ECO:0000313" key="11">
    <source>
        <dbReference type="Proteomes" id="UP000002312"/>
    </source>
</evidence>
<evidence type="ECO:0000259" key="9">
    <source>
        <dbReference type="Pfam" id="PF12161"/>
    </source>
</evidence>
<dbReference type="InterPro" id="IPR029063">
    <property type="entry name" value="SAM-dependent_MTases_sf"/>
</dbReference>
<evidence type="ECO:0000256" key="7">
    <source>
        <dbReference type="ARBA" id="ARBA00047942"/>
    </source>
</evidence>
<accession>A0A0H3EAG3</accession>
<dbReference type="AlphaFoldDB" id="A0A0H3EAG3"/>
<dbReference type="InterPro" id="IPR003356">
    <property type="entry name" value="DNA_methylase_A-5"/>
</dbReference>
<dbReference type="KEGG" id="bbp:BBPR_0175"/>
<dbReference type="GO" id="GO:0008170">
    <property type="term" value="F:N-methyltransferase activity"/>
    <property type="evidence" value="ECO:0007669"/>
    <property type="project" value="InterPro"/>
</dbReference>
<dbReference type="PATRIC" id="fig|702459.3.peg.184"/>
<dbReference type="PROSITE" id="PS00092">
    <property type="entry name" value="N6_MTASE"/>
    <property type="match status" value="1"/>
</dbReference>
<dbReference type="GO" id="GO:0009307">
    <property type="term" value="P:DNA restriction-modification system"/>
    <property type="evidence" value="ECO:0007669"/>
    <property type="project" value="UniProtKB-KW"/>
</dbReference>
<comment type="catalytic activity">
    <reaction evidence="7">
        <text>a 2'-deoxyadenosine in DNA + S-adenosyl-L-methionine = an N(6)-methyl-2'-deoxyadenosine in DNA + S-adenosyl-L-homocysteine + H(+)</text>
        <dbReference type="Rhea" id="RHEA:15197"/>
        <dbReference type="Rhea" id="RHEA-COMP:12418"/>
        <dbReference type="Rhea" id="RHEA-COMP:12419"/>
        <dbReference type="ChEBI" id="CHEBI:15378"/>
        <dbReference type="ChEBI" id="CHEBI:57856"/>
        <dbReference type="ChEBI" id="CHEBI:59789"/>
        <dbReference type="ChEBI" id="CHEBI:90615"/>
        <dbReference type="ChEBI" id="CHEBI:90616"/>
        <dbReference type="EC" id="2.1.1.72"/>
    </reaction>
</comment>
<dbReference type="NCBIfam" id="TIGR00497">
    <property type="entry name" value="hsdM"/>
    <property type="match status" value="1"/>
</dbReference>
<dbReference type="REBASE" id="28466">
    <property type="entry name" value="M.Bbi2010ORF175P"/>
</dbReference>
<dbReference type="HOGENOM" id="CLU_013049_0_1_11"/>
<dbReference type="InterPro" id="IPR004546">
    <property type="entry name" value="Restrct_endonuc_T1M"/>
</dbReference>
<dbReference type="InterPro" id="IPR038333">
    <property type="entry name" value="T1MK-like_N_sf"/>
</dbReference>
<keyword evidence="3 10" id="KW-0489">Methyltransferase</keyword>
<dbReference type="Pfam" id="PF12161">
    <property type="entry name" value="HsdM_N"/>
    <property type="match status" value="1"/>
</dbReference>
<dbReference type="EC" id="2.1.1.72" evidence="2"/>
<dbReference type="RefSeq" id="WP_013389437.1">
    <property type="nucleotide sequence ID" value="NC_014638.1"/>
</dbReference>
<evidence type="ECO:0000256" key="6">
    <source>
        <dbReference type="ARBA" id="ARBA00022747"/>
    </source>
</evidence>
<proteinExistence type="inferred from homology"/>
<keyword evidence="5" id="KW-0949">S-adenosyl-L-methionine</keyword>
<dbReference type="SUPFAM" id="SSF53335">
    <property type="entry name" value="S-adenosyl-L-methionine-dependent methyltransferases"/>
    <property type="match status" value="1"/>
</dbReference>
<protein>
    <recommendedName>
        <fullName evidence="2">site-specific DNA-methyltransferase (adenine-specific)</fullName>
        <ecNumber evidence="2">2.1.1.72</ecNumber>
    </recommendedName>
</protein>
<organism evidence="10 11">
    <name type="scientific">Bifidobacterium bifidum (strain PRL2010)</name>
    <dbReference type="NCBI Taxonomy" id="702459"/>
    <lineage>
        <taxon>Bacteria</taxon>
        <taxon>Bacillati</taxon>
        <taxon>Actinomycetota</taxon>
        <taxon>Actinomycetes</taxon>
        <taxon>Bifidobacteriales</taxon>
        <taxon>Bifidobacteriaceae</taxon>
        <taxon>Bifidobacterium</taxon>
    </lineage>
</organism>
<dbReference type="OrthoDB" id="9784823at2"/>
<dbReference type="Pfam" id="PF02384">
    <property type="entry name" value="N6_Mtase"/>
    <property type="match status" value="1"/>
</dbReference>
<sequence>MTNSGTQRAELHKTIWSIANVLRGSVDGWDFKQYVLGFLFYRFISEDITSYLNEYEHQAGDVDFDYAKLDDATAEQVRKSMVEEKGYFILPSDLFANVRRCADADENLNETLQRVFKNIEGSAIGSRSESSLRGLFDDLDLNSRKLGDTVVDRNAKLVKVLNAIGDLDLGTESFADNKIDAFGDAYEYLMTMYAANAGKSGGEFFTPQEVSELLTRIATHGKSEVNKVYDPACGSGSLLLQSIKVLGKDKVRQGFFGQEKNLTTYNLCRINMFLHDVNYDHFNIAYGDTLINPQHWDDEPFEVIVSNPPYSTKWEGDDNPTLINDPRFAPAGVLAPKSKADLAFTMHMLSWLAADGTAAIVEFPGVLYRGGKEQKIRKYLLEGNFIDAVIQLPPNLFFGTSIATCIIVLKKSKNDDSVLFIDASERFVHVGNQNQLSPDDIAAIMDAYVKREPVEHFSAVASLEDIRKNDYVLSVSSYVQPKDTREKIDIAALNRQISDIVARESELRTQIDAIVADLES</sequence>
<dbReference type="eggNOG" id="COG0286">
    <property type="taxonomic scope" value="Bacteria"/>
</dbReference>
<dbReference type="GO" id="GO:0003677">
    <property type="term" value="F:DNA binding"/>
    <property type="evidence" value="ECO:0007669"/>
    <property type="project" value="InterPro"/>
</dbReference>
<evidence type="ECO:0000256" key="3">
    <source>
        <dbReference type="ARBA" id="ARBA00022603"/>
    </source>
</evidence>
<dbReference type="InterPro" id="IPR002052">
    <property type="entry name" value="DNA_methylase_N6_adenine_CS"/>
</dbReference>
<dbReference type="GO" id="GO:0032259">
    <property type="term" value="P:methylation"/>
    <property type="evidence" value="ECO:0007669"/>
    <property type="project" value="UniProtKB-KW"/>
</dbReference>
<keyword evidence="6" id="KW-0680">Restriction system</keyword>
<dbReference type="InterPro" id="IPR051537">
    <property type="entry name" value="DNA_Adenine_Mtase"/>
</dbReference>
<dbReference type="GO" id="GO:0009007">
    <property type="term" value="F:site-specific DNA-methyltransferase (adenine-specific) activity"/>
    <property type="evidence" value="ECO:0007669"/>
    <property type="project" value="UniProtKB-EC"/>
</dbReference>
<dbReference type="PANTHER" id="PTHR42933:SF1">
    <property type="entry name" value="SITE-SPECIFIC DNA-METHYLTRANSFERASE (ADENINE-SPECIFIC)"/>
    <property type="match status" value="1"/>
</dbReference>
<gene>
    <name evidence="10" type="ordered locus">BBPR_0175</name>
</gene>
<dbReference type="Gene3D" id="1.20.1260.30">
    <property type="match status" value="1"/>
</dbReference>
<reference evidence="10 11" key="1">
    <citation type="journal article" date="2010" name="Proc. Natl. Acad. Sci. U.S.A.">
        <title>Genome analysis of Bifidobacterium bifidum PRL2010 reveals metabolic pathways for host-derived glycan foraging.</title>
        <authorList>
            <person name="Turroni F."/>
            <person name="Bottacini F."/>
            <person name="Foroni E."/>
            <person name="Mulder I."/>
            <person name="Kim J.H."/>
            <person name="Zomer A."/>
            <person name="Sanchez B."/>
            <person name="Bidossi A."/>
            <person name="Ferrarini A."/>
            <person name="Giubellini V."/>
            <person name="Delledonne M."/>
            <person name="Henrissat B."/>
            <person name="Coutinho P."/>
            <person name="Oggioni M."/>
            <person name="Fitzgerald G.F."/>
            <person name="Mills D."/>
            <person name="Margolles A."/>
            <person name="Kelly D."/>
            <person name="van Sinderen D."/>
            <person name="Ventura M."/>
        </authorList>
    </citation>
    <scope>NUCLEOTIDE SEQUENCE [LARGE SCALE GENOMIC DNA]</scope>
    <source>
        <strain evidence="10 11">PRL2010</strain>
    </source>
</reference>
<keyword evidence="4 10" id="KW-0808">Transferase</keyword>
<name>A0A0H3EAG3_BIFBP</name>
<evidence type="ECO:0000256" key="1">
    <source>
        <dbReference type="ARBA" id="ARBA00006594"/>
    </source>
</evidence>
<dbReference type="Proteomes" id="UP000002312">
    <property type="component" value="Chromosome"/>
</dbReference>
<evidence type="ECO:0000256" key="2">
    <source>
        <dbReference type="ARBA" id="ARBA00011900"/>
    </source>
</evidence>
<dbReference type="PRINTS" id="PR00507">
    <property type="entry name" value="N12N6MTFRASE"/>
</dbReference>
<dbReference type="EMBL" id="CP001840">
    <property type="protein sequence ID" value="ADP35308.1"/>
    <property type="molecule type" value="Genomic_DNA"/>
</dbReference>
<feature type="domain" description="DNA methylase adenine-specific" evidence="8">
    <location>
        <begin position="178"/>
        <end position="486"/>
    </location>
</feature>
<evidence type="ECO:0000256" key="5">
    <source>
        <dbReference type="ARBA" id="ARBA00022691"/>
    </source>
</evidence>
<dbReference type="InterPro" id="IPR022749">
    <property type="entry name" value="D12N6_MeTrfase_N"/>
</dbReference>
<dbReference type="PANTHER" id="PTHR42933">
    <property type="entry name" value="SLR6095 PROTEIN"/>
    <property type="match status" value="1"/>
</dbReference>
<dbReference type="Gene3D" id="3.40.50.150">
    <property type="entry name" value="Vaccinia Virus protein VP39"/>
    <property type="match status" value="1"/>
</dbReference>
<feature type="domain" description="N6 adenine-specific DNA methyltransferase N-terminal" evidence="9">
    <location>
        <begin position="11"/>
        <end position="164"/>
    </location>
</feature>
<evidence type="ECO:0000313" key="10">
    <source>
        <dbReference type="EMBL" id="ADP35308.1"/>
    </source>
</evidence>
<comment type="similarity">
    <text evidence="1">Belongs to the N(4)/N(6)-methyltransferase family.</text>
</comment>
<evidence type="ECO:0000259" key="8">
    <source>
        <dbReference type="Pfam" id="PF02384"/>
    </source>
</evidence>